<dbReference type="AlphaFoldDB" id="A0A8C3WV55"/>
<evidence type="ECO:0000313" key="2">
    <source>
        <dbReference type="Proteomes" id="UP000694540"/>
    </source>
</evidence>
<accession>A0A8C3WV55</accession>
<dbReference type="GeneTree" id="ENSGT01000000219386"/>
<dbReference type="Proteomes" id="UP000694540">
    <property type="component" value="Unplaced"/>
</dbReference>
<dbReference type="Ensembl" id="ENSCWAT00000021538.1">
    <property type="protein sequence ID" value="ENSCWAP00000019853.1"/>
    <property type="gene ID" value="ENSCWAG00000015221.1"/>
</dbReference>
<organism evidence="1 2">
    <name type="scientific">Catagonus wagneri</name>
    <name type="common">Chacoan peccary</name>
    <dbReference type="NCBI Taxonomy" id="51154"/>
    <lineage>
        <taxon>Eukaryota</taxon>
        <taxon>Metazoa</taxon>
        <taxon>Chordata</taxon>
        <taxon>Craniata</taxon>
        <taxon>Vertebrata</taxon>
        <taxon>Euteleostomi</taxon>
        <taxon>Mammalia</taxon>
        <taxon>Eutheria</taxon>
        <taxon>Laurasiatheria</taxon>
        <taxon>Artiodactyla</taxon>
        <taxon>Suina</taxon>
        <taxon>Tayassuidae</taxon>
        <taxon>Catagonus</taxon>
    </lineage>
</organism>
<keyword evidence="2" id="KW-1185">Reference proteome</keyword>
<proteinExistence type="predicted"/>
<name>A0A8C3WV55_9CETA</name>
<evidence type="ECO:0000313" key="1">
    <source>
        <dbReference type="Ensembl" id="ENSCWAP00000019853.1"/>
    </source>
</evidence>
<reference evidence="1" key="2">
    <citation type="submission" date="2025-09" db="UniProtKB">
        <authorList>
            <consortium name="Ensembl"/>
        </authorList>
    </citation>
    <scope>IDENTIFICATION</scope>
</reference>
<reference evidence="1" key="1">
    <citation type="submission" date="2025-08" db="UniProtKB">
        <authorList>
            <consortium name="Ensembl"/>
        </authorList>
    </citation>
    <scope>IDENTIFICATION</scope>
</reference>
<protein>
    <submittedName>
        <fullName evidence="1">Uncharacterized protein</fullName>
    </submittedName>
</protein>
<sequence length="90" mass="10222">LTLNKIQVCRQIIATHTSFQKHRQLGFLALFISSQPAAPFLCCKPCAKGLSHRYCFSKSPSDSKDRSPAAWCYHRQSGSNNWWSQLVLHS</sequence>